<keyword evidence="5" id="KW-1133">Transmembrane helix</keyword>
<reference evidence="7" key="2">
    <citation type="submission" date="2022-09" db="EMBL/GenBank/DDBJ databases">
        <title>Rouxiella aceris sp. nov., isolated from tree sap and emended description of the genus Rhouxiella.</title>
        <authorList>
            <person name="Kim I.S."/>
        </authorList>
    </citation>
    <scope>NUCLEOTIDE SEQUENCE</scope>
    <source>
        <strain evidence="7">SAP-2</strain>
    </source>
</reference>
<dbReference type="AlphaFoldDB" id="A0AA41BUR4"/>
<dbReference type="Proteomes" id="UP000705283">
    <property type="component" value="Unassembled WGS sequence"/>
</dbReference>
<evidence type="ECO:0000313" key="8">
    <source>
        <dbReference type="Proteomes" id="UP000705283"/>
    </source>
</evidence>
<dbReference type="Pfam" id="PF00691">
    <property type="entry name" value="OmpA"/>
    <property type="match status" value="1"/>
</dbReference>
<evidence type="ECO:0000256" key="2">
    <source>
        <dbReference type="ARBA" id="ARBA00023136"/>
    </source>
</evidence>
<feature type="transmembrane region" description="Helical" evidence="5">
    <location>
        <begin position="328"/>
        <end position="349"/>
    </location>
</feature>
<evidence type="ECO:0000256" key="1">
    <source>
        <dbReference type="ARBA" id="ARBA00004442"/>
    </source>
</evidence>
<dbReference type="InterPro" id="IPR036737">
    <property type="entry name" value="OmpA-like_sf"/>
</dbReference>
<sequence>MPDITKCLLGCFTGALAVLILWGFLRLNISISIALTCIIILWVTSGCIYLLWHRHSRSQLDNASGWSLPEAGFDGMLVLLCGDSRLLFSTTAQASEQPEPRKIRQGWYLATPEPEDFMQAIKWIAAVAPDRLSQLSIVLCIAPEQHNDEAKFRAVIHLWRRRINESRRWLPAAPPILLCAYLNPLSTTMPCSEQWFVHESALNSRQQSIIRVQSADGSGIDIAAWQQLQSGGIGQILWLNTLTDWLNTVVIDELLQTQQSTPVINVTAVAINFSSLQSVENNLWQHRLTDKTTLSISARTFKSNGLPFPDCLLPMLRQPAVLSPMQRFILTSGGIGALALMAMMLASYANNKKFIHAISDDLRVYKHLSGTPPEHKILAQRQLRDDEQQITRHQIEGVPLSLSMALYQGGNLRLPIQQAISNWTAPVISPPPVPIKLVPQPTPQTYRLSSLALFDIGKSQLKPDSAKLLTNVLVSLKVSSGWLIEISGHTDTTGNSLFNQKLSVKRAEALRDWILANSDLSPNAFSIQGLGSSQPIATNDTPLGRARNRRVEIRQVPGYDTLQALVPPSSSGNDAGITTHKEK</sequence>
<dbReference type="PANTHER" id="PTHR30329">
    <property type="entry name" value="STATOR ELEMENT OF FLAGELLAR MOTOR COMPLEX"/>
    <property type="match status" value="1"/>
</dbReference>
<proteinExistence type="predicted"/>
<dbReference type="PRINTS" id="PR01021">
    <property type="entry name" value="OMPADOMAIN"/>
</dbReference>
<feature type="transmembrane region" description="Helical" evidence="5">
    <location>
        <begin position="31"/>
        <end position="52"/>
    </location>
</feature>
<reference evidence="7" key="1">
    <citation type="submission" date="2020-11" db="EMBL/GenBank/DDBJ databases">
        <authorList>
            <person name="Lee S.D."/>
        </authorList>
    </citation>
    <scope>NUCLEOTIDE SEQUENCE</scope>
    <source>
        <strain evidence="7">SAP-2</strain>
    </source>
</reference>
<dbReference type="PANTHER" id="PTHR30329:SF20">
    <property type="entry name" value="EXPORTED PROTEIN"/>
    <property type="match status" value="1"/>
</dbReference>
<feature type="transmembrane region" description="Helical" evidence="5">
    <location>
        <begin position="7"/>
        <end position="25"/>
    </location>
</feature>
<comment type="caution">
    <text evidence="7">The sequence shown here is derived from an EMBL/GenBank/DDBJ whole genome shotgun (WGS) entry which is preliminary data.</text>
</comment>
<evidence type="ECO:0000313" key="7">
    <source>
        <dbReference type="EMBL" id="MBF6635310.1"/>
    </source>
</evidence>
<dbReference type="Gene3D" id="3.30.1330.60">
    <property type="entry name" value="OmpA-like domain"/>
    <property type="match status" value="1"/>
</dbReference>
<dbReference type="InterPro" id="IPR006664">
    <property type="entry name" value="OMP_bac"/>
</dbReference>
<dbReference type="InterPro" id="IPR050330">
    <property type="entry name" value="Bact_OuterMem_StrucFunc"/>
</dbReference>
<dbReference type="RefSeq" id="WP_194977380.1">
    <property type="nucleotide sequence ID" value="NZ_JADMKS010000001.1"/>
</dbReference>
<organism evidence="7 8">
    <name type="scientific">Rouxiella silvae</name>
    <dbReference type="NCBI Taxonomy" id="1646373"/>
    <lineage>
        <taxon>Bacteria</taxon>
        <taxon>Pseudomonadati</taxon>
        <taxon>Pseudomonadota</taxon>
        <taxon>Gammaproteobacteria</taxon>
        <taxon>Enterobacterales</taxon>
        <taxon>Yersiniaceae</taxon>
        <taxon>Rouxiella</taxon>
    </lineage>
</organism>
<evidence type="ECO:0000259" key="6">
    <source>
        <dbReference type="PROSITE" id="PS51123"/>
    </source>
</evidence>
<dbReference type="CDD" id="cd07185">
    <property type="entry name" value="OmpA_C-like"/>
    <property type="match status" value="1"/>
</dbReference>
<name>A0AA41BUR4_9GAMM</name>
<evidence type="ECO:0000256" key="4">
    <source>
        <dbReference type="SAM" id="MobiDB-lite"/>
    </source>
</evidence>
<dbReference type="SUPFAM" id="SSF103088">
    <property type="entry name" value="OmpA-like"/>
    <property type="match status" value="1"/>
</dbReference>
<evidence type="ECO:0000256" key="5">
    <source>
        <dbReference type="SAM" id="Phobius"/>
    </source>
</evidence>
<dbReference type="PROSITE" id="PS51123">
    <property type="entry name" value="OMPA_2"/>
    <property type="match status" value="1"/>
</dbReference>
<keyword evidence="5" id="KW-0812">Transmembrane</keyword>
<feature type="domain" description="OmpA-like" evidence="6">
    <location>
        <begin position="441"/>
        <end position="559"/>
    </location>
</feature>
<evidence type="ECO:0000256" key="3">
    <source>
        <dbReference type="PROSITE-ProRule" id="PRU00473"/>
    </source>
</evidence>
<dbReference type="EMBL" id="JADMKS010000001">
    <property type="protein sequence ID" value="MBF6635310.1"/>
    <property type="molecule type" value="Genomic_DNA"/>
</dbReference>
<feature type="region of interest" description="Disordered" evidence="4">
    <location>
        <begin position="562"/>
        <end position="583"/>
    </location>
</feature>
<dbReference type="InterPro" id="IPR006665">
    <property type="entry name" value="OmpA-like"/>
</dbReference>
<accession>A0AA41BUR4</accession>
<protein>
    <submittedName>
        <fullName evidence="7">OmpA family protein</fullName>
    </submittedName>
</protein>
<gene>
    <name evidence="7" type="ORF">ITX54_01315</name>
</gene>
<keyword evidence="2 3" id="KW-0472">Membrane</keyword>
<dbReference type="GO" id="GO:0009279">
    <property type="term" value="C:cell outer membrane"/>
    <property type="evidence" value="ECO:0007669"/>
    <property type="project" value="UniProtKB-SubCell"/>
</dbReference>
<comment type="subcellular location">
    <subcellularLocation>
        <location evidence="1">Cell outer membrane</location>
    </subcellularLocation>
</comment>